<keyword evidence="2" id="KW-0812">Transmembrane</keyword>
<dbReference type="InterPro" id="IPR050261">
    <property type="entry name" value="FrsA_esterase"/>
</dbReference>
<dbReference type="RefSeq" id="WP_295819572.1">
    <property type="nucleotide sequence ID" value="NZ_JBHRZG010000022.1"/>
</dbReference>
<dbReference type="Pfam" id="PF12146">
    <property type="entry name" value="Hydrolase_4"/>
    <property type="match status" value="1"/>
</dbReference>
<gene>
    <name evidence="4" type="ORF">ACFOSB_16080</name>
</gene>
<protein>
    <submittedName>
        <fullName evidence="4">Alpha/beta hydrolase</fullName>
    </submittedName>
</protein>
<dbReference type="PANTHER" id="PTHR22946">
    <property type="entry name" value="DIENELACTONE HYDROLASE DOMAIN-CONTAINING PROTEIN-RELATED"/>
    <property type="match status" value="1"/>
</dbReference>
<evidence type="ECO:0000256" key="2">
    <source>
        <dbReference type="SAM" id="Phobius"/>
    </source>
</evidence>
<keyword evidence="2" id="KW-0472">Membrane</keyword>
<keyword evidence="1 4" id="KW-0378">Hydrolase</keyword>
<dbReference type="GO" id="GO:0016787">
    <property type="term" value="F:hydrolase activity"/>
    <property type="evidence" value="ECO:0007669"/>
    <property type="project" value="UniProtKB-KW"/>
</dbReference>
<dbReference type="InterPro" id="IPR029058">
    <property type="entry name" value="AB_hydrolase_fold"/>
</dbReference>
<dbReference type="SUPFAM" id="SSF53474">
    <property type="entry name" value="alpha/beta-Hydrolases"/>
    <property type="match status" value="1"/>
</dbReference>
<comment type="caution">
    <text evidence="4">The sequence shown here is derived from an EMBL/GenBank/DDBJ whole genome shotgun (WGS) entry which is preliminary data.</text>
</comment>
<accession>A0ABV7ZDE2</accession>
<evidence type="ECO:0000259" key="3">
    <source>
        <dbReference type="Pfam" id="PF12146"/>
    </source>
</evidence>
<evidence type="ECO:0000256" key="1">
    <source>
        <dbReference type="ARBA" id="ARBA00022801"/>
    </source>
</evidence>
<sequence length="343" mass="36565">MFTGPDVSQVHFQLPAMGRAITLPTAGPFGGLLLAPLPILAGALAYVAHTQAERLVRPPRTQPPHLPSRVGIGHWEDVQFTTADGLTLRGWFVPPAEPGGSAVVLTHGTGGHRGHLLLLAGALHAHGHGLLLFDLRQHGRSDGEVSSFGIHEVQDVLAALAYLRTRPEVDGARLGLLGHSMGGAASLRAAVRDEQVRAVVSISSAASLAENVAEGVRALTRLPAFPLAPLTVWMAERRAGGRASEMRPIDAVIRLRDRPMLLIHGDADRLVRIANGRRLQQAAGPQTRLIEIAGAGHRTVIGPRHVPAYRDEVLAFLERHLRPAPSHLRDAAATPAAHTTADR</sequence>
<organism evidence="4 5">
    <name type="scientific">Deinococcus rufus</name>
    <dbReference type="NCBI Taxonomy" id="2136097"/>
    <lineage>
        <taxon>Bacteria</taxon>
        <taxon>Thermotogati</taxon>
        <taxon>Deinococcota</taxon>
        <taxon>Deinococci</taxon>
        <taxon>Deinococcales</taxon>
        <taxon>Deinococcaceae</taxon>
        <taxon>Deinococcus</taxon>
    </lineage>
</organism>
<name>A0ABV7ZDE2_9DEIO</name>
<feature type="domain" description="Serine aminopeptidase S33" evidence="3">
    <location>
        <begin position="102"/>
        <end position="221"/>
    </location>
</feature>
<dbReference type="EMBL" id="JBHRZG010000022">
    <property type="protein sequence ID" value="MFC3834373.1"/>
    <property type="molecule type" value="Genomic_DNA"/>
</dbReference>
<proteinExistence type="predicted"/>
<dbReference type="InterPro" id="IPR022742">
    <property type="entry name" value="Hydrolase_4"/>
</dbReference>
<reference evidence="5" key="1">
    <citation type="journal article" date="2019" name="Int. J. Syst. Evol. Microbiol.">
        <title>The Global Catalogue of Microorganisms (GCM) 10K type strain sequencing project: providing services to taxonomists for standard genome sequencing and annotation.</title>
        <authorList>
            <consortium name="The Broad Institute Genomics Platform"/>
            <consortium name="The Broad Institute Genome Sequencing Center for Infectious Disease"/>
            <person name="Wu L."/>
            <person name="Ma J."/>
        </authorList>
    </citation>
    <scope>NUCLEOTIDE SEQUENCE [LARGE SCALE GENOMIC DNA]</scope>
    <source>
        <strain evidence="5">CCTCC AB 2017081</strain>
    </source>
</reference>
<feature type="transmembrane region" description="Helical" evidence="2">
    <location>
        <begin position="29"/>
        <end position="48"/>
    </location>
</feature>
<dbReference type="Gene3D" id="3.40.50.1820">
    <property type="entry name" value="alpha/beta hydrolase"/>
    <property type="match status" value="1"/>
</dbReference>
<keyword evidence="5" id="KW-1185">Reference proteome</keyword>
<evidence type="ECO:0000313" key="4">
    <source>
        <dbReference type="EMBL" id="MFC3834373.1"/>
    </source>
</evidence>
<dbReference type="Proteomes" id="UP001595803">
    <property type="component" value="Unassembled WGS sequence"/>
</dbReference>
<keyword evidence="2" id="KW-1133">Transmembrane helix</keyword>
<dbReference type="PANTHER" id="PTHR22946:SF9">
    <property type="entry name" value="POLYKETIDE TRANSFERASE AF380"/>
    <property type="match status" value="1"/>
</dbReference>
<evidence type="ECO:0000313" key="5">
    <source>
        <dbReference type="Proteomes" id="UP001595803"/>
    </source>
</evidence>